<gene>
    <name evidence="2" type="ORF">TrST_g8221</name>
</gene>
<dbReference type="AlphaFoldDB" id="A0A9W7DQ10"/>
<feature type="region of interest" description="Disordered" evidence="1">
    <location>
        <begin position="908"/>
        <end position="948"/>
    </location>
</feature>
<feature type="compositionally biased region" description="Basic and acidic residues" evidence="1">
    <location>
        <begin position="449"/>
        <end position="464"/>
    </location>
</feature>
<feature type="compositionally biased region" description="Basic and acidic residues" evidence="1">
    <location>
        <begin position="924"/>
        <end position="941"/>
    </location>
</feature>
<name>A0A9W7DQ10_9STRA</name>
<feature type="compositionally biased region" description="Polar residues" evidence="1">
    <location>
        <begin position="237"/>
        <end position="246"/>
    </location>
</feature>
<organism evidence="2 3">
    <name type="scientific">Triparma strigata</name>
    <dbReference type="NCBI Taxonomy" id="1606541"/>
    <lineage>
        <taxon>Eukaryota</taxon>
        <taxon>Sar</taxon>
        <taxon>Stramenopiles</taxon>
        <taxon>Ochrophyta</taxon>
        <taxon>Bolidophyceae</taxon>
        <taxon>Parmales</taxon>
        <taxon>Triparmaceae</taxon>
        <taxon>Triparma</taxon>
    </lineage>
</organism>
<feature type="compositionally biased region" description="Low complexity" evidence="1">
    <location>
        <begin position="32"/>
        <end position="45"/>
    </location>
</feature>
<proteinExistence type="predicted"/>
<feature type="region of interest" description="Disordered" evidence="1">
    <location>
        <begin position="1"/>
        <end position="115"/>
    </location>
</feature>
<feature type="region of interest" description="Disordered" evidence="1">
    <location>
        <begin position="363"/>
        <end position="500"/>
    </location>
</feature>
<protein>
    <submittedName>
        <fullName evidence="2">Uncharacterized protein</fullName>
    </submittedName>
</protein>
<feature type="compositionally biased region" description="Basic and acidic residues" evidence="1">
    <location>
        <begin position="172"/>
        <end position="181"/>
    </location>
</feature>
<feature type="compositionally biased region" description="Basic residues" evidence="1">
    <location>
        <begin position="435"/>
        <end position="448"/>
    </location>
</feature>
<evidence type="ECO:0000313" key="3">
    <source>
        <dbReference type="Proteomes" id="UP001165085"/>
    </source>
</evidence>
<feature type="compositionally biased region" description="Acidic residues" evidence="1">
    <location>
        <begin position="465"/>
        <end position="483"/>
    </location>
</feature>
<dbReference type="Proteomes" id="UP001165085">
    <property type="component" value="Unassembled WGS sequence"/>
</dbReference>
<evidence type="ECO:0000256" key="1">
    <source>
        <dbReference type="SAM" id="MobiDB-lite"/>
    </source>
</evidence>
<dbReference type="OrthoDB" id="204803at2759"/>
<keyword evidence="3" id="KW-1185">Reference proteome</keyword>
<comment type="caution">
    <text evidence="2">The sequence shown here is derived from an EMBL/GenBank/DDBJ whole genome shotgun (WGS) entry which is preliminary data.</text>
</comment>
<evidence type="ECO:0000313" key="2">
    <source>
        <dbReference type="EMBL" id="GMH51919.1"/>
    </source>
</evidence>
<reference evidence="3" key="1">
    <citation type="journal article" date="2023" name="Commun. Biol.">
        <title>Genome analysis of Parmales, the sister group of diatoms, reveals the evolutionary specialization of diatoms from phago-mixotrophs to photoautotrophs.</title>
        <authorList>
            <person name="Ban H."/>
            <person name="Sato S."/>
            <person name="Yoshikawa S."/>
            <person name="Yamada K."/>
            <person name="Nakamura Y."/>
            <person name="Ichinomiya M."/>
            <person name="Sato N."/>
            <person name="Blanc-Mathieu R."/>
            <person name="Endo H."/>
            <person name="Kuwata A."/>
            <person name="Ogata H."/>
        </authorList>
    </citation>
    <scope>NUCLEOTIDE SEQUENCE [LARGE SCALE GENOMIC DNA]</scope>
    <source>
        <strain evidence="3">NIES 3701</strain>
    </source>
</reference>
<feature type="region of interest" description="Disordered" evidence="1">
    <location>
        <begin position="294"/>
        <end position="324"/>
    </location>
</feature>
<feature type="compositionally biased region" description="Polar residues" evidence="1">
    <location>
        <begin position="72"/>
        <end position="92"/>
    </location>
</feature>
<feature type="compositionally biased region" description="Basic and acidic residues" evidence="1">
    <location>
        <begin position="19"/>
        <end position="31"/>
    </location>
</feature>
<feature type="compositionally biased region" description="Polar residues" evidence="1">
    <location>
        <begin position="144"/>
        <end position="157"/>
    </location>
</feature>
<sequence>MGTTAEKKSLSSLRKTNSSRKETLPRTEKLDSSSSSDTSLIASAAKSTRSRSLHRGQSTGGKISLKDKRKTLSTSSLETSQNILSTPATSTPVRKFNRKQTSVGESKGASNADPKLTIGALDFSSIISTADTPVSAVSPTSSPNLTPNGSPNRTFASISPHHPKPTHNNANRFREMREKRMQVSNMKSSSSRNNRIGNISSASEKKADDFDESKTDFRNENLFDDSDFDKRSEGSEGSHSLVSFDNYSEEEDDDDVAGRFISRRRSVQDNANLTLDLSNSSALDKMADITPKVPKRRSASVLYTSNSRESLNPDKKPDLRRQSSSVVHDKALSELQRMSGKNLLGMSANNKRTTIVAVPKMFTPKSKPQAGRRGSITNMTTIFGSSNGRESPEPVAKAPGRRRNSVIESGKNLLAKIRSSSTENVPEEDSDKKDKKERKFNRGKKQPKMLKDIKKDKERMRKGEEEEDEGSIDDDDDASVELSDDGHAPVMKMPTTGKGGSLNADSQTYWTHKAVKSHGGDKARVRSTIRLDPFNVKRALDPETWETIRHMEGVVVESGNGKIHGYYSCVICEDRLIFLPLAKTGFADVVFREFRSSGHIIMIPANEILTVGYKRGEENAAQLWGDQNWNARSLHIKLNLFSPEADDGPGMPASAHAAEMHLYTYEKHSKIMFHISNMWVNCFTRMKANILVMKERSDLEEAIIFFNEVKEIVKSDNTTVKQHIHALSFLAAELVNDVTLKRLFFEQTDICSFCYQTIKKFMNDMEDQRGSKSACLLLLRRLVCCFKALHAALFNSSAVPERYQFFYLGDTLLSHLEMYSKDFVTFMNHFEESTGFSPKKLNIADQHSLKNIRKTRKSMGHKERSHRGGLSRGSLRNVLGTIDDFSQSSSESEDEGVRKIKTLKRLEEEEHNEKHIERKRRKSVLKDNEEELPRERNDRGVDLTPAPKALGSCRTLKTGLESKKSPRSPRVVEDNREMFHVLSESLFDYQVGLIIQLHEMNVCYNLGQDDQLHTYQTEMRDSVASCLRYLGEGFGDGEFRMATFFDNMFQRMITLIDELKALDGSDAPTQEVLDKLELLNLAAPDLSPRRGHNLQNTLDEVLANQSLHRLNHPTIAMYHHARLLYNLVNDDVRTREEAKMSGEEELKNFIGSKKNLDFFKRSSDIHLTLAASFIKKSQNWMGTSAGGGATQDGYKTNSLDMFDMDDEVDIE</sequence>
<feature type="compositionally biased region" description="Polar residues" evidence="1">
    <location>
        <begin position="301"/>
        <end position="310"/>
    </location>
</feature>
<dbReference type="EMBL" id="BRXY01000007">
    <property type="protein sequence ID" value="GMH51919.1"/>
    <property type="molecule type" value="Genomic_DNA"/>
</dbReference>
<feature type="compositionally biased region" description="Basic residues" evidence="1">
    <location>
        <begin position="854"/>
        <end position="869"/>
    </location>
</feature>
<dbReference type="Pfam" id="PF15087">
    <property type="entry name" value="DUF4551"/>
    <property type="match status" value="1"/>
</dbReference>
<feature type="compositionally biased region" description="Polar residues" evidence="1">
    <location>
        <begin position="375"/>
        <end position="389"/>
    </location>
</feature>
<feature type="compositionally biased region" description="Low complexity" evidence="1">
    <location>
        <begin position="133"/>
        <end position="143"/>
    </location>
</feature>
<feature type="region of interest" description="Disordered" evidence="1">
    <location>
        <begin position="133"/>
        <end position="250"/>
    </location>
</feature>
<feature type="compositionally biased region" description="Basic and acidic residues" evidence="1">
    <location>
        <begin position="311"/>
        <end position="324"/>
    </location>
</feature>
<feature type="compositionally biased region" description="Low complexity" evidence="1">
    <location>
        <begin position="188"/>
        <end position="202"/>
    </location>
</feature>
<feature type="region of interest" description="Disordered" evidence="1">
    <location>
        <begin position="854"/>
        <end position="873"/>
    </location>
</feature>
<dbReference type="InterPro" id="IPR027878">
    <property type="entry name" value="DUF4551"/>
</dbReference>
<accession>A0A9W7DQ10</accession>
<feature type="compositionally biased region" description="Basic and acidic residues" evidence="1">
    <location>
        <begin position="203"/>
        <end position="221"/>
    </location>
</feature>